<evidence type="ECO:0000313" key="3">
    <source>
        <dbReference type="Proteomes" id="UP000199695"/>
    </source>
</evidence>
<protein>
    <submittedName>
        <fullName evidence="2">Uncharacterized protein</fullName>
    </submittedName>
</protein>
<dbReference type="AlphaFoldDB" id="A0A1H8FCA8"/>
<reference evidence="2 3" key="1">
    <citation type="submission" date="2016-10" db="EMBL/GenBank/DDBJ databases">
        <authorList>
            <person name="de Groot N.N."/>
        </authorList>
    </citation>
    <scope>NUCLEOTIDE SEQUENCE [LARGE SCALE GENOMIC DNA]</scope>
    <source>
        <strain evidence="2 3">DSM 46701</strain>
    </source>
</reference>
<sequence>MNNDKKEKQDVKHDDRNTDKLGLDLDIPSNYENSLGGHPKNLTDFEVKRSPGRI</sequence>
<feature type="region of interest" description="Disordered" evidence="1">
    <location>
        <begin position="1"/>
        <end position="54"/>
    </location>
</feature>
<feature type="compositionally biased region" description="Basic and acidic residues" evidence="1">
    <location>
        <begin position="1"/>
        <end position="23"/>
    </location>
</feature>
<feature type="compositionally biased region" description="Basic and acidic residues" evidence="1">
    <location>
        <begin position="41"/>
        <end position="54"/>
    </location>
</feature>
<dbReference type="RefSeq" id="WP_170839868.1">
    <property type="nucleotide sequence ID" value="NZ_FOCQ01000008.1"/>
</dbReference>
<organism evidence="2 3">
    <name type="scientific">Lihuaxuella thermophila</name>
    <dbReference type="NCBI Taxonomy" id="1173111"/>
    <lineage>
        <taxon>Bacteria</taxon>
        <taxon>Bacillati</taxon>
        <taxon>Bacillota</taxon>
        <taxon>Bacilli</taxon>
        <taxon>Bacillales</taxon>
        <taxon>Thermoactinomycetaceae</taxon>
        <taxon>Lihuaxuella</taxon>
    </lineage>
</organism>
<gene>
    <name evidence="2" type="ORF">SAMN05444955_10895</name>
</gene>
<evidence type="ECO:0000256" key="1">
    <source>
        <dbReference type="SAM" id="MobiDB-lite"/>
    </source>
</evidence>
<name>A0A1H8FCA8_9BACL</name>
<dbReference type="EMBL" id="FOCQ01000008">
    <property type="protein sequence ID" value="SEN28668.1"/>
    <property type="molecule type" value="Genomic_DNA"/>
</dbReference>
<accession>A0A1H8FCA8</accession>
<keyword evidence="3" id="KW-1185">Reference proteome</keyword>
<dbReference type="Proteomes" id="UP000199695">
    <property type="component" value="Unassembled WGS sequence"/>
</dbReference>
<proteinExistence type="predicted"/>
<evidence type="ECO:0000313" key="2">
    <source>
        <dbReference type="EMBL" id="SEN28668.1"/>
    </source>
</evidence>